<dbReference type="Gene3D" id="3.30.1490.330">
    <property type="match status" value="1"/>
</dbReference>
<accession>A0ABW6YXF7</accession>
<dbReference type="SUPFAM" id="SSF52440">
    <property type="entry name" value="PreATP-grasp domain"/>
    <property type="match status" value="1"/>
</dbReference>
<dbReference type="GO" id="GO:0016874">
    <property type="term" value="F:ligase activity"/>
    <property type="evidence" value="ECO:0007669"/>
    <property type="project" value="UniProtKB-KW"/>
</dbReference>
<reference evidence="7 8" key="1">
    <citation type="submission" date="2024-10" db="EMBL/GenBank/DDBJ databases">
        <title>The Natural Products Discovery Center: Release of the First 8490 Sequenced Strains for Exploring Actinobacteria Biosynthetic Diversity.</title>
        <authorList>
            <person name="Kalkreuter E."/>
            <person name="Kautsar S.A."/>
            <person name="Yang D."/>
            <person name="Bader C.D."/>
            <person name="Teijaro C.N."/>
            <person name="Fluegel L."/>
            <person name="Davis C.M."/>
            <person name="Simpson J.R."/>
            <person name="Lauterbach L."/>
            <person name="Steele A.D."/>
            <person name="Gui C."/>
            <person name="Meng S."/>
            <person name="Li G."/>
            <person name="Viehrig K."/>
            <person name="Ye F."/>
            <person name="Su P."/>
            <person name="Kiefer A.F."/>
            <person name="Nichols A."/>
            <person name="Cepeda A.J."/>
            <person name="Yan W."/>
            <person name="Fan B."/>
            <person name="Jiang Y."/>
            <person name="Adhikari A."/>
            <person name="Zheng C.-J."/>
            <person name="Schuster L."/>
            <person name="Cowan T.M."/>
            <person name="Smanski M.J."/>
            <person name="Chevrette M.G."/>
            <person name="De Carvalho L.P.S."/>
            <person name="Shen B."/>
        </authorList>
    </citation>
    <scope>NUCLEOTIDE SEQUENCE [LARGE SCALE GENOMIC DNA]</scope>
    <source>
        <strain evidence="7 8">NPDC013366</strain>
    </source>
</reference>
<organism evidence="7 8">
    <name type="scientific">Streptomyces eurythermus</name>
    <dbReference type="NCBI Taxonomy" id="42237"/>
    <lineage>
        <taxon>Bacteria</taxon>
        <taxon>Bacillati</taxon>
        <taxon>Actinomycetota</taxon>
        <taxon>Actinomycetes</taxon>
        <taxon>Kitasatosporales</taxon>
        <taxon>Streptomycetaceae</taxon>
        <taxon>Streptomyces</taxon>
    </lineage>
</organism>
<evidence type="ECO:0000313" key="7">
    <source>
        <dbReference type="EMBL" id="MFF9883547.1"/>
    </source>
</evidence>
<name>A0ABW6YXF7_9ACTN</name>
<keyword evidence="3" id="KW-0547">Nucleotide-binding</keyword>
<dbReference type="Proteomes" id="UP001603418">
    <property type="component" value="Unassembled WGS sequence"/>
</dbReference>
<keyword evidence="4" id="KW-0067">ATP-binding</keyword>
<dbReference type="RefSeq" id="WP_030789459.1">
    <property type="nucleotide sequence ID" value="NZ_JBFACJ010000004.1"/>
</dbReference>
<keyword evidence="8" id="KW-1185">Reference proteome</keyword>
<protein>
    <submittedName>
        <fullName evidence="7">Glutathionylspermidine synthase family protein</fullName>
        <ecNumber evidence="7">6.3.1.-</ecNumber>
    </submittedName>
</protein>
<evidence type="ECO:0000256" key="5">
    <source>
        <dbReference type="ARBA" id="ARBA00022842"/>
    </source>
</evidence>
<proteinExistence type="predicted"/>
<evidence type="ECO:0000313" key="8">
    <source>
        <dbReference type="Proteomes" id="UP001603418"/>
    </source>
</evidence>
<dbReference type="Pfam" id="PF03738">
    <property type="entry name" value="GSP_synth"/>
    <property type="match status" value="1"/>
</dbReference>
<evidence type="ECO:0000256" key="3">
    <source>
        <dbReference type="ARBA" id="ARBA00022741"/>
    </source>
</evidence>
<dbReference type="EMBL" id="JBICBM010000008">
    <property type="protein sequence ID" value="MFF9883547.1"/>
    <property type="molecule type" value="Genomic_DNA"/>
</dbReference>
<evidence type="ECO:0000256" key="4">
    <source>
        <dbReference type="ARBA" id="ARBA00022840"/>
    </source>
</evidence>
<evidence type="ECO:0000259" key="6">
    <source>
        <dbReference type="Pfam" id="PF03738"/>
    </source>
</evidence>
<dbReference type="SUPFAM" id="SSF56059">
    <property type="entry name" value="Glutathione synthetase ATP-binding domain-like"/>
    <property type="match status" value="1"/>
</dbReference>
<feature type="domain" description="Glutathionylspermidine synthase pre-ATP-grasp-like" evidence="6">
    <location>
        <begin position="12"/>
        <end position="393"/>
    </location>
</feature>
<evidence type="ECO:0000256" key="1">
    <source>
        <dbReference type="ARBA" id="ARBA00022598"/>
    </source>
</evidence>
<dbReference type="InterPro" id="IPR005494">
    <property type="entry name" value="GSPS_pre-ATP-grasp-like_dom"/>
</dbReference>
<dbReference type="EC" id="6.3.1.-" evidence="7"/>
<sequence>MERRTTTPRPGWQQTVEAQGLIYPLTRHPDDSLRPYWDESAYYVFSLEEVEALEDTVAELHRMCLAAADHIVAEDRLADLGITDARVAAAVTESWHRRDELPSLYGRFDLRYDGTGPAKLLEYNADTPTSLVEAASPQWFWMEERFPGADQWNSLHERLVEAWRAQAALLPPGAPLHFAHSAADELGEDLMTVAYLKETAEQAGLTTDWLAMEEIGWDSLSGRFVDNRLRFIRGIFKLYPWEWLTADAFGPHVLDTLDNGGGTGSTLWIEPAWKMLLSNKALLAILWELYPGHPSLLPAYLDGPRDLAATTGYVAKPLLGREGAGITVHEPGTPPAPREDPCCCQQLAPLPAFDGNHVVLGTWVVAGEPAGLGIRESTGLITDEYARFLPHVIL</sequence>
<evidence type="ECO:0000256" key="2">
    <source>
        <dbReference type="ARBA" id="ARBA00022723"/>
    </source>
</evidence>
<keyword evidence="5" id="KW-0460">Magnesium</keyword>
<keyword evidence="2" id="KW-0479">Metal-binding</keyword>
<dbReference type="InterPro" id="IPR016185">
    <property type="entry name" value="PreATP-grasp_dom_sf"/>
</dbReference>
<gene>
    <name evidence="7" type="ORF">ACF1HC_18375</name>
</gene>
<keyword evidence="1 7" id="KW-0436">Ligase</keyword>
<comment type="caution">
    <text evidence="7">The sequence shown here is derived from an EMBL/GenBank/DDBJ whole genome shotgun (WGS) entry which is preliminary data.</text>
</comment>